<organism evidence="1 2">
    <name type="scientific">Jezberella montanilacus</name>
    <dbReference type="NCBI Taxonomy" id="323426"/>
    <lineage>
        <taxon>Bacteria</taxon>
        <taxon>Pseudomonadati</taxon>
        <taxon>Pseudomonadota</taxon>
        <taxon>Betaproteobacteria</taxon>
        <taxon>Burkholderiales</taxon>
        <taxon>Alcaligenaceae</taxon>
        <taxon>Jezberella</taxon>
    </lineage>
</organism>
<evidence type="ECO:0000313" key="2">
    <source>
        <dbReference type="Proteomes" id="UP000238308"/>
    </source>
</evidence>
<comment type="caution">
    <text evidence="1">The sequence shown here is derived from an EMBL/GenBank/DDBJ whole genome shotgun (WGS) entry which is preliminary data.</text>
</comment>
<sequence length="34" mass="3881">MPIDTAIHRIEWLLKACSEPLAVTKIGSMIEEKR</sequence>
<evidence type="ECO:0000313" key="1">
    <source>
        <dbReference type="EMBL" id="PRY98186.1"/>
    </source>
</evidence>
<dbReference type="Proteomes" id="UP000238308">
    <property type="component" value="Unassembled WGS sequence"/>
</dbReference>
<name>A0A2T0XGW9_9BURK</name>
<keyword evidence="2" id="KW-1185">Reference proteome</keyword>
<protein>
    <submittedName>
        <fullName evidence="1">Uncharacterized protein</fullName>
    </submittedName>
</protein>
<dbReference type="AlphaFoldDB" id="A0A2T0XGW9"/>
<gene>
    <name evidence="1" type="ORF">BCM14_1903</name>
</gene>
<accession>A0A2T0XGW9</accession>
<reference evidence="1 2" key="1">
    <citation type="submission" date="2018-03" db="EMBL/GenBank/DDBJ databases">
        <title>Genomic Encyclopedia of Type Strains, Phase III (KMG-III): the genomes of soil and plant-associated and newly described type strains.</title>
        <authorList>
            <person name="Whitman W."/>
        </authorList>
    </citation>
    <scope>NUCLEOTIDE SEQUENCE [LARGE SCALE GENOMIC DNA]</scope>
    <source>
        <strain evidence="1 2">MWH-P2sevCIIIb</strain>
    </source>
</reference>
<proteinExistence type="predicted"/>
<dbReference type="EMBL" id="PVTV01000013">
    <property type="protein sequence ID" value="PRY98186.1"/>
    <property type="molecule type" value="Genomic_DNA"/>
</dbReference>